<proteinExistence type="predicted"/>
<accession>A0A8E0IUE1</accession>
<dbReference type="AntiFam" id="ANF00267">
    <property type="entry name" value="DNA repeat translations related to WP_015765070.1"/>
</dbReference>
<dbReference type="NCBIfam" id="NF040517">
    <property type="entry name" value="Lacto_Palin_RP2"/>
    <property type="match status" value="1"/>
</dbReference>
<evidence type="ECO:0000313" key="1">
    <source>
        <dbReference type="EMBL" id="EPC77854.1"/>
    </source>
</evidence>
<feature type="non-terminal residue" evidence="1">
    <location>
        <position position="85"/>
    </location>
</feature>
<dbReference type="EMBL" id="ANKD01000032">
    <property type="protein sequence ID" value="EPC77854.1"/>
    <property type="molecule type" value="Genomic_DNA"/>
</dbReference>
<protein>
    <submittedName>
        <fullName evidence="1">Uncharacterized protein</fullName>
    </submittedName>
</protein>
<organism evidence="1 2">
    <name type="scientific">Lacticaseibacillus paracasei subsp. paracasei Lpp71</name>
    <dbReference type="NCBI Taxonomy" id="1256207"/>
    <lineage>
        <taxon>Bacteria</taxon>
        <taxon>Bacillati</taxon>
        <taxon>Bacillota</taxon>
        <taxon>Bacilli</taxon>
        <taxon>Lactobacillales</taxon>
        <taxon>Lactobacillaceae</taxon>
        <taxon>Lacticaseibacillus</taxon>
    </lineage>
</organism>
<gene>
    <name evidence="1" type="ORF">Lpp71_00747</name>
</gene>
<dbReference type="Proteomes" id="UP000014252">
    <property type="component" value="Unassembled WGS sequence"/>
</dbReference>
<reference evidence="1 2" key="1">
    <citation type="journal article" date="2013" name="PLoS ONE">
        <title>Lactobacillus paracasei comparative genomics: towards species pan-genome definition and exploitation of diversity.</title>
        <authorList>
            <person name="Smokvina T."/>
            <person name="Wels M."/>
            <person name="Polka J."/>
            <person name="Chervaux C."/>
            <person name="Brisse S."/>
            <person name="Boekhorst J."/>
            <person name="van Hylckama Vlieg J.E."/>
            <person name="Siezen R.J."/>
        </authorList>
    </citation>
    <scope>NUCLEOTIDE SEQUENCE [LARGE SCALE GENOMIC DNA]</scope>
    <source>
        <strain evidence="1 2">Lpp71</strain>
    </source>
</reference>
<comment type="caution">
    <text evidence="1">The sequence shown here is derived from an EMBL/GenBank/DDBJ whole genome shotgun (WGS) entry which is preliminary data.</text>
</comment>
<name>A0A8E0IUE1_LACPA</name>
<evidence type="ECO:0000313" key="2">
    <source>
        <dbReference type="Proteomes" id="UP000014252"/>
    </source>
</evidence>
<sequence>MANFTTGHFFHQKVPPCLVSVITRSPSQKPAHKDLDPKWPGPGHLGSSPLMLRLLNAPARAHKIKSTIAAKGACTRYHLGCNDAS</sequence>
<dbReference type="AlphaFoldDB" id="A0A8E0IUE1"/>